<dbReference type="AlphaFoldDB" id="A0A2H3ANF3"/>
<evidence type="ECO:0000313" key="2">
    <source>
        <dbReference type="EMBL" id="PBK58304.1"/>
    </source>
</evidence>
<name>A0A2H3ANF3_9AGAR</name>
<feature type="compositionally biased region" description="Basic and acidic residues" evidence="1">
    <location>
        <begin position="167"/>
        <end position="180"/>
    </location>
</feature>
<protein>
    <submittedName>
        <fullName evidence="2">Uncharacterized protein</fullName>
    </submittedName>
</protein>
<evidence type="ECO:0000313" key="3">
    <source>
        <dbReference type="Proteomes" id="UP000218334"/>
    </source>
</evidence>
<sequence length="307" mass="34750">MAGARTLAAPVFLSNKKDIGEELICMSLHIRHIRLVQALYIFVSTNKWYNSAKTAYRFETGSLSTKVPFDKDFTPSLHHLVCLLYQTRTKSYCYGTVTGDPYPSTARNFYGRTRIRVRWTSLVAAVPEPVPAKEHVPQLIPEDIHPFAAAIPANYAPPAVRNAGAKPDIRKRPKDNEPAYRTRAPIEGSHVAREVYERALDSTIMLSHQELYSLSPAIREMIKEDNTKRKVPNTVEQFQKEVALPFTGPETVEIMVKSPENNEDGKTSTLLYSMPTGFVQTFEQTDQENSAFDICSQNRQYYLNDTS</sequence>
<keyword evidence="3" id="KW-1185">Reference proteome</keyword>
<organism evidence="2 3">
    <name type="scientific">Armillaria solidipes</name>
    <dbReference type="NCBI Taxonomy" id="1076256"/>
    <lineage>
        <taxon>Eukaryota</taxon>
        <taxon>Fungi</taxon>
        <taxon>Dikarya</taxon>
        <taxon>Basidiomycota</taxon>
        <taxon>Agaricomycotina</taxon>
        <taxon>Agaricomycetes</taxon>
        <taxon>Agaricomycetidae</taxon>
        <taxon>Agaricales</taxon>
        <taxon>Marasmiineae</taxon>
        <taxon>Physalacriaceae</taxon>
        <taxon>Armillaria</taxon>
    </lineage>
</organism>
<dbReference type="STRING" id="1076256.A0A2H3ANF3"/>
<reference evidence="3" key="1">
    <citation type="journal article" date="2017" name="Nat. Ecol. Evol.">
        <title>Genome expansion and lineage-specific genetic innovations in the forest pathogenic fungi Armillaria.</title>
        <authorList>
            <person name="Sipos G."/>
            <person name="Prasanna A.N."/>
            <person name="Walter M.C."/>
            <person name="O'Connor E."/>
            <person name="Balint B."/>
            <person name="Krizsan K."/>
            <person name="Kiss B."/>
            <person name="Hess J."/>
            <person name="Varga T."/>
            <person name="Slot J."/>
            <person name="Riley R."/>
            <person name="Boka B."/>
            <person name="Rigling D."/>
            <person name="Barry K."/>
            <person name="Lee J."/>
            <person name="Mihaltcheva S."/>
            <person name="LaButti K."/>
            <person name="Lipzen A."/>
            <person name="Waldron R."/>
            <person name="Moloney N.M."/>
            <person name="Sperisen C."/>
            <person name="Kredics L."/>
            <person name="Vagvoelgyi C."/>
            <person name="Patrignani A."/>
            <person name="Fitzpatrick D."/>
            <person name="Nagy I."/>
            <person name="Doyle S."/>
            <person name="Anderson J.B."/>
            <person name="Grigoriev I.V."/>
            <person name="Gueldener U."/>
            <person name="Muensterkoetter M."/>
            <person name="Nagy L.G."/>
        </authorList>
    </citation>
    <scope>NUCLEOTIDE SEQUENCE [LARGE SCALE GENOMIC DNA]</scope>
    <source>
        <strain evidence="3">28-4</strain>
    </source>
</reference>
<gene>
    <name evidence="2" type="ORF">ARMSODRAFT_983959</name>
</gene>
<feature type="region of interest" description="Disordered" evidence="1">
    <location>
        <begin position="161"/>
        <end position="182"/>
    </location>
</feature>
<proteinExistence type="predicted"/>
<dbReference type="Proteomes" id="UP000218334">
    <property type="component" value="Unassembled WGS sequence"/>
</dbReference>
<dbReference type="EMBL" id="KZ293555">
    <property type="protein sequence ID" value="PBK58304.1"/>
    <property type="molecule type" value="Genomic_DNA"/>
</dbReference>
<accession>A0A2H3ANF3</accession>
<evidence type="ECO:0000256" key="1">
    <source>
        <dbReference type="SAM" id="MobiDB-lite"/>
    </source>
</evidence>